<evidence type="ECO:0000313" key="11">
    <source>
        <dbReference type="Proteomes" id="UP000035067"/>
    </source>
</evidence>
<dbReference type="AlphaFoldDB" id="A0A0G2HIW7"/>
<evidence type="ECO:0000256" key="1">
    <source>
        <dbReference type="ARBA" id="ARBA00002862"/>
    </source>
</evidence>
<evidence type="ECO:0000256" key="9">
    <source>
        <dbReference type="HAMAP-Rule" id="MF_00437"/>
    </source>
</evidence>
<dbReference type="EMBL" id="JXQG01000096">
    <property type="protein sequence ID" value="KKZ10375.1"/>
    <property type="molecule type" value="Genomic_DNA"/>
</dbReference>
<keyword evidence="7 9" id="KW-1133">Transmembrane helix</keyword>
<dbReference type="GO" id="GO:0009522">
    <property type="term" value="C:photosystem I"/>
    <property type="evidence" value="ECO:0007669"/>
    <property type="project" value="InterPro"/>
</dbReference>
<comment type="similarity">
    <text evidence="3 9">Belongs to the Ycf4 family.</text>
</comment>
<dbReference type="GO" id="GO:0015979">
    <property type="term" value="P:photosynthesis"/>
    <property type="evidence" value="ECO:0007669"/>
    <property type="project" value="UniProtKB-UniRule"/>
</dbReference>
<feature type="transmembrane region" description="Helical" evidence="9">
    <location>
        <begin position="68"/>
        <end position="90"/>
    </location>
</feature>
<reference evidence="10 11" key="1">
    <citation type="submission" date="2015-01" db="EMBL/GenBank/DDBJ databases">
        <title>Lifestyle Evolution in Cyanobacterial Symbionts of Sponges.</title>
        <authorList>
            <person name="Burgsdorf I."/>
            <person name="Slaby B.M."/>
            <person name="Handley K.M."/>
            <person name="Haber M."/>
            <person name="Blom J."/>
            <person name="Marshall C.W."/>
            <person name="Gilbert J.A."/>
            <person name="Hentschel U."/>
            <person name="Steindler L."/>
        </authorList>
    </citation>
    <scope>NUCLEOTIDE SEQUENCE [LARGE SCALE GENOMIC DNA]</scope>
    <source>
        <strain evidence="10">SP3</strain>
    </source>
</reference>
<gene>
    <name evidence="9" type="primary">ycf4</name>
    <name evidence="10" type="ORF">TE42_10265</name>
</gene>
<comment type="subcellular location">
    <subcellularLocation>
        <location evidence="9">Cellular thylakoid membrane</location>
        <topology evidence="9">Multi-pass membrane protein</topology>
    </subcellularLocation>
    <subcellularLocation>
        <location evidence="2">Membrane</location>
        <topology evidence="2">Multi-pass membrane protein</topology>
    </subcellularLocation>
</comment>
<organism evidence="10 11">
    <name type="scientific">Candidatus Synechococcus spongiarum SP3</name>
    <dbReference type="NCBI Taxonomy" id="1604020"/>
    <lineage>
        <taxon>Bacteria</taxon>
        <taxon>Bacillati</taxon>
        <taxon>Cyanobacteriota</taxon>
        <taxon>Cyanophyceae</taxon>
        <taxon>Synechococcales</taxon>
        <taxon>Synechococcaceae</taxon>
        <taxon>Synechococcus</taxon>
    </lineage>
</organism>
<protein>
    <recommendedName>
        <fullName evidence="4 9">Photosystem I assembly protein Ycf4</fullName>
    </recommendedName>
</protein>
<evidence type="ECO:0000256" key="5">
    <source>
        <dbReference type="ARBA" id="ARBA00022531"/>
    </source>
</evidence>
<evidence type="ECO:0000256" key="2">
    <source>
        <dbReference type="ARBA" id="ARBA00004141"/>
    </source>
</evidence>
<evidence type="ECO:0000256" key="7">
    <source>
        <dbReference type="ARBA" id="ARBA00022989"/>
    </source>
</evidence>
<evidence type="ECO:0000256" key="3">
    <source>
        <dbReference type="ARBA" id="ARBA00008198"/>
    </source>
</evidence>
<dbReference type="InterPro" id="IPR003359">
    <property type="entry name" value="PSI_Ycf4_assembly"/>
</dbReference>
<proteinExistence type="inferred from homology"/>
<sequence>MTIQATAHSDGQILQTIQGSRRNSNVAIALITSLGSIGFLLASASSYWGLDLLPASHPSQLLFVPQGLVMGLYGIAGSLLAVYFWIGIVLDVGSGENCFNQDSRRLTVRRRGFRQWIQVDLPLDDIQAVKVDIREGLNPRRRLALKLQGRRDLPLTGVGQPMALAELEASGARLASFLNVPLQGLA</sequence>
<keyword evidence="6 9" id="KW-0812">Transmembrane</keyword>
<evidence type="ECO:0000256" key="4">
    <source>
        <dbReference type="ARBA" id="ARBA00015395"/>
    </source>
</evidence>
<dbReference type="Pfam" id="PF02392">
    <property type="entry name" value="Ycf4"/>
    <property type="match status" value="1"/>
</dbReference>
<dbReference type="GO" id="GO:0031676">
    <property type="term" value="C:plasma membrane-derived thylakoid membrane"/>
    <property type="evidence" value="ECO:0007669"/>
    <property type="project" value="UniProtKB-SubCell"/>
</dbReference>
<evidence type="ECO:0000256" key="8">
    <source>
        <dbReference type="ARBA" id="ARBA00023136"/>
    </source>
</evidence>
<keyword evidence="8 9" id="KW-0472">Membrane</keyword>
<comment type="function">
    <text evidence="1 9">Seems to be required for the assembly of the photosystem I complex.</text>
</comment>
<keyword evidence="9" id="KW-0793">Thylakoid</keyword>
<evidence type="ECO:0000313" key="10">
    <source>
        <dbReference type="EMBL" id="KKZ10375.1"/>
    </source>
</evidence>
<dbReference type="Proteomes" id="UP000035067">
    <property type="component" value="Unassembled WGS sequence"/>
</dbReference>
<evidence type="ECO:0000256" key="6">
    <source>
        <dbReference type="ARBA" id="ARBA00022692"/>
    </source>
</evidence>
<dbReference type="HAMAP" id="MF_00437">
    <property type="entry name" value="Ycf4"/>
    <property type="match status" value="1"/>
</dbReference>
<dbReference type="NCBIfam" id="NF002712">
    <property type="entry name" value="PRK02542.1"/>
    <property type="match status" value="1"/>
</dbReference>
<accession>A0A0G2HIW7</accession>
<dbReference type="PATRIC" id="fig|1604020.3.peg.362"/>
<keyword evidence="5 9" id="KW-0602">Photosynthesis</keyword>
<feature type="transmembrane region" description="Helical" evidence="9">
    <location>
        <begin position="26"/>
        <end position="48"/>
    </location>
</feature>
<name>A0A0G2HIW7_9SYNE</name>
<comment type="caution">
    <text evidence="10">The sequence shown here is derived from an EMBL/GenBank/DDBJ whole genome shotgun (WGS) entry which is preliminary data.</text>
</comment>